<reference evidence="4" key="1">
    <citation type="journal article" date="2014" name="Proc. Natl. Acad. Sci. U.S.A.">
        <title>Extensive sampling of basidiomycete genomes demonstrates inadequacy of the white-rot/brown-rot paradigm for wood decay fungi.</title>
        <authorList>
            <person name="Riley R."/>
            <person name="Salamov A.A."/>
            <person name="Brown D.W."/>
            <person name="Nagy L.G."/>
            <person name="Floudas D."/>
            <person name="Held B.W."/>
            <person name="Levasseur A."/>
            <person name="Lombard V."/>
            <person name="Morin E."/>
            <person name="Otillar R."/>
            <person name="Lindquist E.A."/>
            <person name="Sun H."/>
            <person name="LaButti K.M."/>
            <person name="Schmutz J."/>
            <person name="Jabbour D."/>
            <person name="Luo H."/>
            <person name="Baker S.E."/>
            <person name="Pisabarro A.G."/>
            <person name="Walton J.D."/>
            <person name="Blanchette R.A."/>
            <person name="Henrissat B."/>
            <person name="Martin F."/>
            <person name="Cullen D."/>
            <person name="Hibbett D.S."/>
            <person name="Grigoriev I.V."/>
        </authorList>
    </citation>
    <scope>NUCLEOTIDE SEQUENCE [LARGE SCALE GENOMIC DNA]</scope>
    <source>
        <strain evidence="4">CBS 339.88</strain>
    </source>
</reference>
<evidence type="ECO:0000256" key="2">
    <source>
        <dbReference type="SAM" id="SignalP"/>
    </source>
</evidence>
<dbReference type="HOGENOM" id="CLU_061244_0_0_1"/>
<feature type="signal peptide" evidence="2">
    <location>
        <begin position="1"/>
        <end position="15"/>
    </location>
</feature>
<evidence type="ECO:0000256" key="1">
    <source>
        <dbReference type="SAM" id="Phobius"/>
    </source>
</evidence>
<sequence>MSLLLLCWLLSSVVAFPFDYLGESALAALTGAQASTNQRNLKSSSELGWADPRLNGGRFLDYTTKKYGEPLNVIVSGLSDPFILTDAGFKLYVKSLGYSEECLGLHMGQLHDANLGDGDGRTTELFLMRQYYFPVWGTCWESIAGGHHFRAWKQNGTLANTGAWFIGASKEYDSTRSHKIIPNGYNIGRDWFVDRAVRGGTWRSNSWKAEVEYREDLIEEGKKGVNHGIAQDGRVAILTVVRLDAEFVAEQNLPPFLIVIEVVGALSSLLFICYFGLSYCM</sequence>
<dbReference type="Proteomes" id="UP000027222">
    <property type="component" value="Unassembled WGS sequence"/>
</dbReference>
<dbReference type="EMBL" id="KL142369">
    <property type="protein sequence ID" value="KDR83015.1"/>
    <property type="molecule type" value="Genomic_DNA"/>
</dbReference>
<keyword evidence="1" id="KW-0472">Membrane</keyword>
<evidence type="ECO:0000313" key="3">
    <source>
        <dbReference type="EMBL" id="KDR83015.1"/>
    </source>
</evidence>
<name>A0A067TII6_GALM3</name>
<proteinExistence type="predicted"/>
<keyword evidence="1" id="KW-1133">Transmembrane helix</keyword>
<protein>
    <submittedName>
        <fullName evidence="3">Uncharacterized protein</fullName>
    </submittedName>
</protein>
<keyword evidence="1" id="KW-0812">Transmembrane</keyword>
<feature type="chain" id="PRO_5013175587" evidence="2">
    <location>
        <begin position="16"/>
        <end position="281"/>
    </location>
</feature>
<feature type="transmembrane region" description="Helical" evidence="1">
    <location>
        <begin position="256"/>
        <end position="277"/>
    </location>
</feature>
<keyword evidence="2" id="KW-0732">Signal</keyword>
<dbReference type="AlphaFoldDB" id="A0A067TII6"/>
<dbReference type="OrthoDB" id="2310204at2759"/>
<keyword evidence="4" id="KW-1185">Reference proteome</keyword>
<accession>A0A067TII6</accession>
<organism evidence="3 4">
    <name type="scientific">Galerina marginata (strain CBS 339.88)</name>
    <dbReference type="NCBI Taxonomy" id="685588"/>
    <lineage>
        <taxon>Eukaryota</taxon>
        <taxon>Fungi</taxon>
        <taxon>Dikarya</taxon>
        <taxon>Basidiomycota</taxon>
        <taxon>Agaricomycotina</taxon>
        <taxon>Agaricomycetes</taxon>
        <taxon>Agaricomycetidae</taxon>
        <taxon>Agaricales</taxon>
        <taxon>Agaricineae</taxon>
        <taxon>Strophariaceae</taxon>
        <taxon>Galerina</taxon>
    </lineage>
</organism>
<evidence type="ECO:0000313" key="4">
    <source>
        <dbReference type="Proteomes" id="UP000027222"/>
    </source>
</evidence>
<gene>
    <name evidence="3" type="ORF">GALMADRAFT_238775</name>
</gene>